<evidence type="ECO:0000256" key="1">
    <source>
        <dbReference type="SAM" id="MobiDB-lite"/>
    </source>
</evidence>
<dbReference type="Proteomes" id="UP000039865">
    <property type="component" value="Unassembled WGS sequence"/>
</dbReference>
<name>A0A078AYV2_STYLE</name>
<dbReference type="InterPro" id="IPR011992">
    <property type="entry name" value="EF-hand-dom_pair"/>
</dbReference>
<evidence type="ECO:0000313" key="2">
    <source>
        <dbReference type="EMBL" id="CDW85963.1"/>
    </source>
</evidence>
<dbReference type="InParanoid" id="A0A078AYV2"/>
<dbReference type="SUPFAM" id="SSF47473">
    <property type="entry name" value="EF-hand"/>
    <property type="match status" value="1"/>
</dbReference>
<dbReference type="EMBL" id="CCKQ01014213">
    <property type="protein sequence ID" value="CDW85963.1"/>
    <property type="molecule type" value="Genomic_DNA"/>
</dbReference>
<evidence type="ECO:0000313" key="3">
    <source>
        <dbReference type="Proteomes" id="UP000039865"/>
    </source>
</evidence>
<protein>
    <submittedName>
        <fullName evidence="2">Uncharacterized protein</fullName>
    </submittedName>
</protein>
<organism evidence="2 3">
    <name type="scientific">Stylonychia lemnae</name>
    <name type="common">Ciliate</name>
    <dbReference type="NCBI Taxonomy" id="5949"/>
    <lineage>
        <taxon>Eukaryota</taxon>
        <taxon>Sar</taxon>
        <taxon>Alveolata</taxon>
        <taxon>Ciliophora</taxon>
        <taxon>Intramacronucleata</taxon>
        <taxon>Spirotrichea</taxon>
        <taxon>Stichotrichia</taxon>
        <taxon>Sporadotrichida</taxon>
        <taxon>Oxytrichidae</taxon>
        <taxon>Stylonychinae</taxon>
        <taxon>Stylonychia</taxon>
    </lineage>
</organism>
<feature type="region of interest" description="Disordered" evidence="1">
    <location>
        <begin position="476"/>
        <end position="501"/>
    </location>
</feature>
<proteinExistence type="predicted"/>
<feature type="compositionally biased region" description="Polar residues" evidence="1">
    <location>
        <begin position="700"/>
        <end position="715"/>
    </location>
</feature>
<reference evidence="2 3" key="1">
    <citation type="submission" date="2014-06" db="EMBL/GenBank/DDBJ databases">
        <authorList>
            <person name="Swart Estienne"/>
        </authorList>
    </citation>
    <scope>NUCLEOTIDE SEQUENCE [LARGE SCALE GENOMIC DNA]</scope>
    <source>
        <strain evidence="2 3">130c</strain>
    </source>
</reference>
<gene>
    <name evidence="2" type="primary">Contig10750.g11499</name>
    <name evidence="2" type="ORF">STYLEM_15054</name>
</gene>
<dbReference type="AlphaFoldDB" id="A0A078AYV2"/>
<keyword evidence="3" id="KW-1185">Reference proteome</keyword>
<feature type="region of interest" description="Disordered" evidence="1">
    <location>
        <begin position="694"/>
        <end position="715"/>
    </location>
</feature>
<feature type="compositionally biased region" description="Polar residues" evidence="1">
    <location>
        <begin position="476"/>
        <end position="491"/>
    </location>
</feature>
<sequence>MDQTFLDKQISTVEKQNLIKAKLKRAFTRIDDDCLDVNVTHKIKKEIIKKFDKNGNVQYIDALKLLCLNYEKNYNKNFANSAKNSDKTSFAVVNERQMIKEIEKNNNNHSNFIQLQEQFQSQREFTNDKIKLIDGYKGFNDEKPGISEVQQRSSTVHDRQKRKNYRIEAVDVNSQKYFSNQRGVIPRALDVSNLNKMASNNSQSSHFDEHHYLQKVLNIIKKYQVNPQKFNRVRFEMFREDKQMTNEIQSNTFKMIYKRLGIKTNINDEKDIFMLLQQNVSGPNLINLGQLNKLVLLYAQQFYRQKPVQTINIDQFFEQVQGKLRRAFNSSYDAFRFFNLQQNEFIRIEPFYFCLKYFNLDFSINDCQLLFQKVDTEFSMLYGDAKVSDYMALSSQVNDMFRISQDNQQQPQDDKTFIKLPLTNDEIMDYPYFFKMRKNNLQLNQKKLKMLNQRQPKRALSIIDGNNSSIIMNRQRQNQTPLSNIKQGTFQSSSKKSDFDNNSMDSGHPGFFSQRKAQVVDGVIDSLLKNQYMNEYVIQRQVDDREIYLNQRLQSCKPVFKNFLDNNANILRREKQIVKMKQFKEREKQEEEIQYNLKQTLENFKHRTFDPDALIKNRPVKSIKRLMENYHPKMSASISQGGSRSNSIVIDDQEKHQAAFPIDQIIESGSSKIQDQQRETTYIDPKTLFKLKSQNDRSNLKSSLSKTRSNISQLK</sequence>
<dbReference type="OrthoDB" id="10672476at2759"/>
<accession>A0A078AYV2</accession>